<proteinExistence type="predicted"/>
<dbReference type="Pfam" id="PF00515">
    <property type="entry name" value="TPR_1"/>
    <property type="match status" value="1"/>
</dbReference>
<dbReference type="InterPro" id="IPR011990">
    <property type="entry name" value="TPR-like_helical_dom_sf"/>
</dbReference>
<dbReference type="PROSITE" id="PS50005">
    <property type="entry name" value="TPR"/>
    <property type="match status" value="1"/>
</dbReference>
<evidence type="ECO:0000313" key="2">
    <source>
        <dbReference type="EMBL" id="RLQ20701.1"/>
    </source>
</evidence>
<name>A0A3L7DXJ4_9GAMM</name>
<sequence>MSSTWRLLLRTLTTRRPGWRWRGVYTQQHFFTKELDREEYLRVQGRAVERALLLDPDLAEAHVRQAHLYAYSGENDLAIDHLDRALELDPDNVLALGTRASDLFNSGERERSASMWQRVVELEPYSRISRHNLLITLFAVLRLGDVERELELLQAIHPSLQGSMAFEYAQLRTLQGRPDKVLELLPELEEAVDRLALQAMALSDLGEVVESKAALSELAEIPGARARLREGEAAAYIHRTDTRDRTTAAIREALSEDPGADKWEDTIIEESIYSPFLALGDRYDQFQDGDPRQP</sequence>
<organism evidence="2 3">
    <name type="scientific">Seongchinamella sediminis</name>
    <dbReference type="NCBI Taxonomy" id="2283635"/>
    <lineage>
        <taxon>Bacteria</taxon>
        <taxon>Pseudomonadati</taxon>
        <taxon>Pseudomonadota</taxon>
        <taxon>Gammaproteobacteria</taxon>
        <taxon>Cellvibrionales</taxon>
        <taxon>Halieaceae</taxon>
        <taxon>Seongchinamella</taxon>
    </lineage>
</organism>
<dbReference type="AlphaFoldDB" id="A0A3L7DXJ4"/>
<keyword evidence="1" id="KW-0802">TPR repeat</keyword>
<reference evidence="2 3" key="1">
    <citation type="submission" date="2018-07" db="EMBL/GenBank/DDBJ databases">
        <title>Halioglobus sp. genome submission.</title>
        <authorList>
            <person name="Ye M.-Q."/>
            <person name="Du Z.-J."/>
        </authorList>
    </citation>
    <scope>NUCLEOTIDE SEQUENCE [LARGE SCALE GENOMIC DNA]</scope>
    <source>
        <strain evidence="2 3">U0301</strain>
    </source>
</reference>
<keyword evidence="3" id="KW-1185">Reference proteome</keyword>
<dbReference type="EMBL" id="QRAN01000021">
    <property type="protein sequence ID" value="RLQ20701.1"/>
    <property type="molecule type" value="Genomic_DNA"/>
</dbReference>
<dbReference type="OrthoDB" id="129043at2"/>
<protein>
    <submittedName>
        <fullName evidence="2">Tetratricopeptide repeat protein</fullName>
    </submittedName>
</protein>
<dbReference type="Gene3D" id="1.25.40.10">
    <property type="entry name" value="Tetratricopeptide repeat domain"/>
    <property type="match status" value="1"/>
</dbReference>
<evidence type="ECO:0000256" key="1">
    <source>
        <dbReference type="PROSITE-ProRule" id="PRU00339"/>
    </source>
</evidence>
<gene>
    <name evidence="2" type="ORF">DWB85_16355</name>
</gene>
<comment type="caution">
    <text evidence="2">The sequence shown here is derived from an EMBL/GenBank/DDBJ whole genome shotgun (WGS) entry which is preliminary data.</text>
</comment>
<dbReference type="PROSITE" id="PS50293">
    <property type="entry name" value="TPR_REGION"/>
    <property type="match status" value="1"/>
</dbReference>
<dbReference type="SMART" id="SM00028">
    <property type="entry name" value="TPR"/>
    <property type="match status" value="2"/>
</dbReference>
<evidence type="ECO:0000313" key="3">
    <source>
        <dbReference type="Proteomes" id="UP000265509"/>
    </source>
</evidence>
<dbReference type="Proteomes" id="UP000265509">
    <property type="component" value="Unassembled WGS sequence"/>
</dbReference>
<accession>A0A3L7DXJ4</accession>
<feature type="repeat" description="TPR" evidence="1">
    <location>
        <begin position="59"/>
        <end position="92"/>
    </location>
</feature>
<dbReference type="InterPro" id="IPR019734">
    <property type="entry name" value="TPR_rpt"/>
</dbReference>
<dbReference type="SUPFAM" id="SSF48452">
    <property type="entry name" value="TPR-like"/>
    <property type="match status" value="1"/>
</dbReference>